<dbReference type="SUPFAM" id="SSF46785">
    <property type="entry name" value="Winged helix' DNA-binding domain"/>
    <property type="match status" value="1"/>
</dbReference>
<protein>
    <recommendedName>
        <fullName evidence="3">Ferric uptake regulation protein</fullName>
    </recommendedName>
</protein>
<organism evidence="2">
    <name type="scientific">marine metagenome</name>
    <dbReference type="NCBI Taxonomy" id="408172"/>
    <lineage>
        <taxon>unclassified sequences</taxon>
        <taxon>metagenomes</taxon>
        <taxon>ecological metagenomes</taxon>
    </lineage>
</organism>
<feature type="non-terminal residue" evidence="2">
    <location>
        <position position="88"/>
    </location>
</feature>
<reference evidence="2" key="1">
    <citation type="submission" date="2018-05" db="EMBL/GenBank/DDBJ databases">
        <authorList>
            <person name="Lanie J.A."/>
            <person name="Ng W.-L."/>
            <person name="Kazmierczak K.M."/>
            <person name="Andrzejewski T.M."/>
            <person name="Davidsen T.M."/>
            <person name="Wayne K.J."/>
            <person name="Tettelin H."/>
            <person name="Glass J.I."/>
            <person name="Rusch D."/>
            <person name="Podicherti R."/>
            <person name="Tsui H.-C.T."/>
            <person name="Winkler M.E."/>
        </authorList>
    </citation>
    <scope>NUCLEOTIDE SEQUENCE</scope>
</reference>
<dbReference type="InterPro" id="IPR002481">
    <property type="entry name" value="FUR"/>
</dbReference>
<dbReference type="GO" id="GO:0003700">
    <property type="term" value="F:DNA-binding transcription factor activity"/>
    <property type="evidence" value="ECO:0007669"/>
    <property type="project" value="InterPro"/>
</dbReference>
<dbReference type="AlphaFoldDB" id="A0A382YI30"/>
<feature type="coiled-coil region" evidence="1">
    <location>
        <begin position="17"/>
        <end position="44"/>
    </location>
</feature>
<proteinExistence type="predicted"/>
<dbReference type="Pfam" id="PF01475">
    <property type="entry name" value="FUR"/>
    <property type="match status" value="1"/>
</dbReference>
<gene>
    <name evidence="2" type="ORF">METZ01_LOCUS435738</name>
</gene>
<evidence type="ECO:0000313" key="2">
    <source>
        <dbReference type="EMBL" id="SVD82884.1"/>
    </source>
</evidence>
<dbReference type="InterPro" id="IPR036390">
    <property type="entry name" value="WH_DNA-bd_sf"/>
</dbReference>
<dbReference type="Gene3D" id="1.10.10.10">
    <property type="entry name" value="Winged helix-like DNA-binding domain superfamily/Winged helix DNA-binding domain"/>
    <property type="match status" value="1"/>
</dbReference>
<dbReference type="EMBL" id="UINC01175972">
    <property type="protein sequence ID" value="SVD82884.1"/>
    <property type="molecule type" value="Genomic_DNA"/>
</dbReference>
<evidence type="ECO:0008006" key="3">
    <source>
        <dbReference type="Google" id="ProtNLM"/>
    </source>
</evidence>
<keyword evidence="1" id="KW-0175">Coiled coil</keyword>
<name>A0A382YI30_9ZZZZ</name>
<dbReference type="InterPro" id="IPR036388">
    <property type="entry name" value="WH-like_DNA-bd_sf"/>
</dbReference>
<sequence>MIKNTGQKKISETMVTKSDITKRQEQLLEELNKCEDELSGQELHRQLIESGKAMGLTTVYRNLQVLIKHGLIRSRHLPTGEVLYTPVD</sequence>
<accession>A0A382YI30</accession>
<evidence type="ECO:0000256" key="1">
    <source>
        <dbReference type="SAM" id="Coils"/>
    </source>
</evidence>